<feature type="signal peptide" evidence="1">
    <location>
        <begin position="1"/>
        <end position="19"/>
    </location>
</feature>
<gene>
    <name evidence="3" type="ORF">MAPG_09109</name>
</gene>
<keyword evidence="5" id="KW-1185">Reference proteome</keyword>
<dbReference type="OrthoDB" id="4490227at2759"/>
<proteinExistence type="predicted"/>
<protein>
    <recommendedName>
        <fullName evidence="2">DUF7136 domain-containing protein</fullName>
    </recommendedName>
</protein>
<feature type="domain" description="DUF7136" evidence="2">
    <location>
        <begin position="26"/>
        <end position="235"/>
    </location>
</feature>
<reference evidence="5" key="2">
    <citation type="submission" date="2010-05" db="EMBL/GenBank/DDBJ databases">
        <title>The genome sequence of Magnaporthe poae strain ATCC 64411.</title>
        <authorList>
            <person name="Ma L.-J."/>
            <person name="Dead R."/>
            <person name="Young S."/>
            <person name="Zeng Q."/>
            <person name="Koehrsen M."/>
            <person name="Alvarado L."/>
            <person name="Berlin A."/>
            <person name="Chapman S.B."/>
            <person name="Chen Z."/>
            <person name="Freedman E."/>
            <person name="Gellesch M."/>
            <person name="Goldberg J."/>
            <person name="Griggs A."/>
            <person name="Gujja S."/>
            <person name="Heilman E.R."/>
            <person name="Heiman D."/>
            <person name="Hepburn T."/>
            <person name="Howarth C."/>
            <person name="Jen D."/>
            <person name="Larson L."/>
            <person name="Mehta T."/>
            <person name="Neiman D."/>
            <person name="Pearson M."/>
            <person name="Roberts A."/>
            <person name="Saif S."/>
            <person name="Shea T."/>
            <person name="Shenoy N."/>
            <person name="Sisk P."/>
            <person name="Stolte C."/>
            <person name="Sykes S."/>
            <person name="Walk T."/>
            <person name="White J."/>
            <person name="Yandava C."/>
            <person name="Haas B."/>
            <person name="Nusbaum C."/>
            <person name="Birren B."/>
        </authorList>
    </citation>
    <scope>NUCLEOTIDE SEQUENCE [LARGE SCALE GENOMIC DNA]</scope>
    <source>
        <strain evidence="5">ATCC 64411 / 73-15</strain>
    </source>
</reference>
<reference evidence="3" key="1">
    <citation type="submission" date="2010-05" db="EMBL/GenBank/DDBJ databases">
        <title>The Genome Sequence of Magnaporthe poae strain ATCC 64411.</title>
        <authorList>
            <consortium name="The Broad Institute Genome Sequencing Platform"/>
            <consortium name="Broad Institute Genome Sequencing Center for Infectious Disease"/>
            <person name="Ma L.-J."/>
            <person name="Dead R."/>
            <person name="Young S."/>
            <person name="Zeng Q."/>
            <person name="Koehrsen M."/>
            <person name="Alvarado L."/>
            <person name="Berlin A."/>
            <person name="Chapman S.B."/>
            <person name="Chen Z."/>
            <person name="Freedman E."/>
            <person name="Gellesch M."/>
            <person name="Goldberg J."/>
            <person name="Griggs A."/>
            <person name="Gujja S."/>
            <person name="Heilman E.R."/>
            <person name="Heiman D."/>
            <person name="Hepburn T."/>
            <person name="Howarth C."/>
            <person name="Jen D."/>
            <person name="Larson L."/>
            <person name="Mehta T."/>
            <person name="Neiman D."/>
            <person name="Pearson M."/>
            <person name="Roberts A."/>
            <person name="Saif S."/>
            <person name="Shea T."/>
            <person name="Shenoy N."/>
            <person name="Sisk P."/>
            <person name="Stolte C."/>
            <person name="Sykes S."/>
            <person name="Walk T."/>
            <person name="White J."/>
            <person name="Yandava C."/>
            <person name="Haas B."/>
            <person name="Nusbaum C."/>
            <person name="Birren B."/>
        </authorList>
    </citation>
    <scope>NUCLEOTIDE SEQUENCE</scope>
    <source>
        <strain evidence="3">ATCC 64411</strain>
    </source>
</reference>
<feature type="chain" id="PRO_5009385953" description="DUF7136 domain-containing protein" evidence="1">
    <location>
        <begin position="20"/>
        <end position="280"/>
    </location>
</feature>
<reference evidence="3" key="3">
    <citation type="submission" date="2011-03" db="EMBL/GenBank/DDBJ databases">
        <title>Annotation of Magnaporthe poae ATCC 64411.</title>
        <authorList>
            <person name="Ma L.-J."/>
            <person name="Dead R."/>
            <person name="Young S.K."/>
            <person name="Zeng Q."/>
            <person name="Gargeya S."/>
            <person name="Fitzgerald M."/>
            <person name="Haas B."/>
            <person name="Abouelleil A."/>
            <person name="Alvarado L."/>
            <person name="Arachchi H.M."/>
            <person name="Berlin A."/>
            <person name="Brown A."/>
            <person name="Chapman S.B."/>
            <person name="Chen Z."/>
            <person name="Dunbar C."/>
            <person name="Freedman E."/>
            <person name="Gearin G."/>
            <person name="Gellesch M."/>
            <person name="Goldberg J."/>
            <person name="Griggs A."/>
            <person name="Gujja S."/>
            <person name="Heiman D."/>
            <person name="Howarth C."/>
            <person name="Larson L."/>
            <person name="Lui A."/>
            <person name="MacDonald P.J.P."/>
            <person name="Mehta T."/>
            <person name="Montmayeur A."/>
            <person name="Murphy C."/>
            <person name="Neiman D."/>
            <person name="Pearson M."/>
            <person name="Priest M."/>
            <person name="Roberts A."/>
            <person name="Saif S."/>
            <person name="Shea T."/>
            <person name="Shenoy N."/>
            <person name="Sisk P."/>
            <person name="Stolte C."/>
            <person name="Sykes S."/>
            <person name="Yandava C."/>
            <person name="Wortman J."/>
            <person name="Nusbaum C."/>
            <person name="Birren B."/>
        </authorList>
    </citation>
    <scope>NUCLEOTIDE SEQUENCE</scope>
    <source>
        <strain evidence="3">ATCC 64411</strain>
    </source>
</reference>
<reference evidence="4" key="5">
    <citation type="submission" date="2015-06" db="UniProtKB">
        <authorList>
            <consortium name="EnsemblFungi"/>
        </authorList>
    </citation>
    <scope>IDENTIFICATION</scope>
    <source>
        <strain evidence="4">ATCC 64411</strain>
    </source>
</reference>
<dbReference type="Proteomes" id="UP000011715">
    <property type="component" value="Unassembled WGS sequence"/>
</dbReference>
<organism evidence="4 5">
    <name type="scientific">Magnaporthiopsis poae (strain ATCC 64411 / 73-15)</name>
    <name type="common">Kentucky bluegrass fungus</name>
    <name type="synonym">Magnaporthe poae</name>
    <dbReference type="NCBI Taxonomy" id="644358"/>
    <lineage>
        <taxon>Eukaryota</taxon>
        <taxon>Fungi</taxon>
        <taxon>Dikarya</taxon>
        <taxon>Ascomycota</taxon>
        <taxon>Pezizomycotina</taxon>
        <taxon>Sordariomycetes</taxon>
        <taxon>Sordariomycetidae</taxon>
        <taxon>Magnaporthales</taxon>
        <taxon>Magnaporthaceae</taxon>
        <taxon>Magnaporthiopsis</taxon>
    </lineage>
</organism>
<dbReference type="eggNOG" id="ENOG502SS5Y">
    <property type="taxonomic scope" value="Eukaryota"/>
</dbReference>
<dbReference type="EnsemblFungi" id="MAPG_09109T0">
    <property type="protein sequence ID" value="MAPG_09109T0"/>
    <property type="gene ID" value="MAPG_09109"/>
</dbReference>
<dbReference type="AlphaFoldDB" id="A0A0C4E932"/>
<sequence length="280" mass="30298">MRILSLLALAPVAASLANAEQQSHVDVQFDLVFPRHNETYAPTQLFPIVFAMQNADGILPTLRTDGFRVSLGVWTDDWRSPRRNRSLGSWGFARKDFFSRDFEAAAIPVPAARFAHLPPINMTNGTTGTYYLAWNIFVSNKCHPPGEKINNSTWGYSGGIHFSTAPGAQLPDIEASLNSCPEPDASSSIGLNVKTFPSDEGCPAFLGASPPIKCGYKPFAKDLAANVSAAMLRKMGCEEGTWQTITAPCPSKPKPNGASFVAATSWAVWTAWLLVMASAF</sequence>
<dbReference type="InterPro" id="IPR055560">
    <property type="entry name" value="DUF7136"/>
</dbReference>
<dbReference type="OMA" id="KINNSTW"/>
<dbReference type="Pfam" id="PF23584">
    <property type="entry name" value="DUF7136"/>
    <property type="match status" value="1"/>
</dbReference>
<reference evidence="4" key="4">
    <citation type="journal article" date="2015" name="G3 (Bethesda)">
        <title>Genome sequences of three phytopathogenic species of the Magnaporthaceae family of fungi.</title>
        <authorList>
            <person name="Okagaki L.H."/>
            <person name="Nunes C.C."/>
            <person name="Sailsbery J."/>
            <person name="Clay B."/>
            <person name="Brown D."/>
            <person name="John T."/>
            <person name="Oh Y."/>
            <person name="Young N."/>
            <person name="Fitzgerald M."/>
            <person name="Haas B.J."/>
            <person name="Zeng Q."/>
            <person name="Young S."/>
            <person name="Adiconis X."/>
            <person name="Fan L."/>
            <person name="Levin J.Z."/>
            <person name="Mitchell T.K."/>
            <person name="Okubara P.A."/>
            <person name="Farman M.L."/>
            <person name="Kohn L.M."/>
            <person name="Birren B."/>
            <person name="Ma L.-J."/>
            <person name="Dean R.A."/>
        </authorList>
    </citation>
    <scope>NUCLEOTIDE SEQUENCE</scope>
    <source>
        <strain evidence="4">ATCC 64411 / 73-15</strain>
    </source>
</reference>
<name>A0A0C4E932_MAGP6</name>
<evidence type="ECO:0000313" key="4">
    <source>
        <dbReference type="EnsemblFungi" id="MAPG_09109T0"/>
    </source>
</evidence>
<dbReference type="EMBL" id="GL876974">
    <property type="protein sequence ID" value="KLU90143.1"/>
    <property type="molecule type" value="Genomic_DNA"/>
</dbReference>
<evidence type="ECO:0000313" key="5">
    <source>
        <dbReference type="Proteomes" id="UP000011715"/>
    </source>
</evidence>
<evidence type="ECO:0000313" key="3">
    <source>
        <dbReference type="EMBL" id="KLU90143.1"/>
    </source>
</evidence>
<dbReference type="EMBL" id="ADBL01002235">
    <property type="status" value="NOT_ANNOTATED_CDS"/>
    <property type="molecule type" value="Genomic_DNA"/>
</dbReference>
<accession>A0A0C4E932</accession>
<dbReference type="VEuPathDB" id="FungiDB:MAPG_09109"/>
<evidence type="ECO:0000256" key="1">
    <source>
        <dbReference type="SAM" id="SignalP"/>
    </source>
</evidence>
<keyword evidence="1" id="KW-0732">Signal</keyword>
<evidence type="ECO:0000259" key="2">
    <source>
        <dbReference type="Pfam" id="PF23584"/>
    </source>
</evidence>